<organism evidence="4 5">
    <name type="scientific">Penicillium angulare</name>
    <dbReference type="NCBI Taxonomy" id="116970"/>
    <lineage>
        <taxon>Eukaryota</taxon>
        <taxon>Fungi</taxon>
        <taxon>Dikarya</taxon>
        <taxon>Ascomycota</taxon>
        <taxon>Pezizomycotina</taxon>
        <taxon>Eurotiomycetes</taxon>
        <taxon>Eurotiomycetidae</taxon>
        <taxon>Eurotiales</taxon>
        <taxon>Aspergillaceae</taxon>
        <taxon>Penicillium</taxon>
    </lineage>
</organism>
<sequence length="290" mass="32936">MLSFRPPYILFIALIVVFVHPTAAHPVRTSKWIKTSEIKDHKARGVWKVFEKDSEHALPQFSRAKPTQIYPHSKITREESIHEHKPSGRFYKRTITPDKSILSVLVPEPSTPARLRRYSNAYPEKDSQKYSETGANKPKRYGQVLTHHKAGGSVLNVEENEYSSSLSLQPSSGRRTYLLSSTRFSVPFLNFAHLSFPHFPLPGVFTMVMMLLIFVWIAILTVGLVEVGDYLWNRREAAQLPIESESNDLENHEDSANRPTELVKEPFQIVVVPRAPRHEPDAVQNGATSG</sequence>
<feature type="region of interest" description="Disordered" evidence="1">
    <location>
        <begin position="243"/>
        <end position="265"/>
    </location>
</feature>
<keyword evidence="2" id="KW-0812">Transmembrane</keyword>
<dbReference type="Proteomes" id="UP001149165">
    <property type="component" value="Unassembled WGS sequence"/>
</dbReference>
<feature type="transmembrane region" description="Helical" evidence="2">
    <location>
        <begin position="204"/>
        <end position="225"/>
    </location>
</feature>
<accession>A0A9W9FC05</accession>
<gene>
    <name evidence="4" type="ORF">N7456_008166</name>
</gene>
<keyword evidence="2" id="KW-0472">Membrane</keyword>
<evidence type="ECO:0000256" key="2">
    <source>
        <dbReference type="SAM" id="Phobius"/>
    </source>
</evidence>
<reference evidence="4" key="1">
    <citation type="submission" date="2022-11" db="EMBL/GenBank/DDBJ databases">
        <authorList>
            <person name="Petersen C."/>
        </authorList>
    </citation>
    <scope>NUCLEOTIDE SEQUENCE</scope>
    <source>
        <strain evidence="4">IBT 30069</strain>
    </source>
</reference>
<dbReference type="EMBL" id="JAPQKH010000005">
    <property type="protein sequence ID" value="KAJ5097445.1"/>
    <property type="molecule type" value="Genomic_DNA"/>
</dbReference>
<dbReference type="OrthoDB" id="4357234at2759"/>
<feature type="signal peptide" evidence="3">
    <location>
        <begin position="1"/>
        <end position="24"/>
    </location>
</feature>
<reference evidence="4" key="2">
    <citation type="journal article" date="2023" name="IMA Fungus">
        <title>Comparative genomic study of the Penicillium genus elucidates a diverse pangenome and 15 lateral gene transfer events.</title>
        <authorList>
            <person name="Petersen C."/>
            <person name="Sorensen T."/>
            <person name="Nielsen M.R."/>
            <person name="Sondergaard T.E."/>
            <person name="Sorensen J.L."/>
            <person name="Fitzpatrick D.A."/>
            <person name="Frisvad J.C."/>
            <person name="Nielsen K.L."/>
        </authorList>
    </citation>
    <scope>NUCLEOTIDE SEQUENCE</scope>
    <source>
        <strain evidence="4">IBT 30069</strain>
    </source>
</reference>
<evidence type="ECO:0000256" key="1">
    <source>
        <dbReference type="SAM" id="MobiDB-lite"/>
    </source>
</evidence>
<feature type="chain" id="PRO_5040722309" evidence="3">
    <location>
        <begin position="25"/>
        <end position="290"/>
    </location>
</feature>
<feature type="compositionally biased region" description="Basic and acidic residues" evidence="1">
    <location>
        <begin position="249"/>
        <end position="264"/>
    </location>
</feature>
<comment type="caution">
    <text evidence="4">The sequence shown here is derived from an EMBL/GenBank/DDBJ whole genome shotgun (WGS) entry which is preliminary data.</text>
</comment>
<keyword evidence="3" id="KW-0732">Signal</keyword>
<keyword evidence="2" id="KW-1133">Transmembrane helix</keyword>
<proteinExistence type="predicted"/>
<dbReference type="AlphaFoldDB" id="A0A9W9FC05"/>
<evidence type="ECO:0000313" key="5">
    <source>
        <dbReference type="Proteomes" id="UP001149165"/>
    </source>
</evidence>
<evidence type="ECO:0000256" key="3">
    <source>
        <dbReference type="SAM" id="SignalP"/>
    </source>
</evidence>
<protein>
    <submittedName>
        <fullName evidence="4">Uncharacterized protein</fullName>
    </submittedName>
</protein>
<keyword evidence="5" id="KW-1185">Reference proteome</keyword>
<evidence type="ECO:0000313" key="4">
    <source>
        <dbReference type="EMBL" id="KAJ5097445.1"/>
    </source>
</evidence>
<name>A0A9W9FC05_9EURO</name>